<protein>
    <submittedName>
        <fullName evidence="1">Uncharacterized protein</fullName>
    </submittedName>
</protein>
<reference evidence="1" key="2">
    <citation type="submission" date="2020-02" db="EMBL/GenBank/DDBJ databases">
        <authorList>
            <consortium name="NCBI Pathogen Detection Project"/>
        </authorList>
    </citation>
    <scope>NUCLEOTIDE SEQUENCE</scope>
    <source>
        <strain evidence="1">MA.AU5 KAK-SR</strain>
    </source>
</reference>
<reference evidence="1" key="1">
    <citation type="journal article" date="2018" name="Genome Biol.">
        <title>SKESA: strategic k-mer extension for scrupulous assemblies.</title>
        <authorList>
            <person name="Souvorov A."/>
            <person name="Agarwala R."/>
            <person name="Lipman D.J."/>
        </authorList>
    </citation>
    <scope>NUCLEOTIDE SEQUENCE</scope>
    <source>
        <strain evidence="1">MA.AU5 KAK-SR</strain>
    </source>
</reference>
<evidence type="ECO:0000313" key="1">
    <source>
        <dbReference type="EMBL" id="HAF1791830.1"/>
    </source>
</evidence>
<sequence length="185" mass="20011">MSTQITGMDALDDYTNRVRAAISTIPFIKTVGIYPEIPDGFETPAIFFEVESWVSTDETVPGTALGVELNCNLYLLREFAADQYGQKARNAALYVSGWINGRQFGPATKPAVFGSAEEGDWQKSGKSVASHSVWCVSFSQIVGVGADPFDYPSKGALKQIFVGFAPDIGAAHKEDYFGPIPRSGE</sequence>
<comment type="caution">
    <text evidence="1">The sequence shown here is derived from an EMBL/GenBank/DDBJ whole genome shotgun (WGS) entry which is preliminary data.</text>
</comment>
<organism evidence="1">
    <name type="scientific">Salmonella enterica</name>
    <name type="common">Salmonella choleraesuis</name>
    <dbReference type="NCBI Taxonomy" id="28901"/>
    <lineage>
        <taxon>Bacteria</taxon>
        <taxon>Pseudomonadati</taxon>
        <taxon>Pseudomonadota</taxon>
        <taxon>Gammaproteobacteria</taxon>
        <taxon>Enterobacterales</taxon>
        <taxon>Enterobacteriaceae</taxon>
        <taxon>Salmonella</taxon>
    </lineage>
</organism>
<dbReference type="EMBL" id="DAAUKB010000004">
    <property type="protein sequence ID" value="HAF1791830.1"/>
    <property type="molecule type" value="Genomic_DNA"/>
</dbReference>
<gene>
    <name evidence="1" type="ORF">G9B33_002848</name>
</gene>
<proteinExistence type="predicted"/>
<name>A0A743CBZ7_SALER</name>
<dbReference type="AlphaFoldDB" id="A0A743CBZ7"/>
<accession>A0A743CBZ7</accession>